<sequence length="70" mass="7863">MKYQLTKAATSSGANYSPRQISSREMRESNYWLKIFKALNIGDKETGKYLVNESGELKKILGSISSKTSK</sequence>
<dbReference type="SUPFAM" id="SSF158446">
    <property type="entry name" value="IVS-encoded protein-like"/>
    <property type="match status" value="1"/>
</dbReference>
<dbReference type="AlphaFoldDB" id="X1EZ06"/>
<evidence type="ECO:0000256" key="1">
    <source>
        <dbReference type="SAM" id="MobiDB-lite"/>
    </source>
</evidence>
<evidence type="ECO:0000313" key="2">
    <source>
        <dbReference type="EMBL" id="GAH22399.1"/>
    </source>
</evidence>
<name>X1EZ06_9ZZZZ</name>
<reference evidence="2" key="1">
    <citation type="journal article" date="2014" name="Front. Microbiol.">
        <title>High frequency of phylogenetically diverse reductive dehalogenase-homologous genes in deep subseafloor sedimentary metagenomes.</title>
        <authorList>
            <person name="Kawai M."/>
            <person name="Futagami T."/>
            <person name="Toyoda A."/>
            <person name="Takaki Y."/>
            <person name="Nishi S."/>
            <person name="Hori S."/>
            <person name="Arai W."/>
            <person name="Tsubouchi T."/>
            <person name="Morono Y."/>
            <person name="Uchiyama I."/>
            <person name="Ito T."/>
            <person name="Fujiyama A."/>
            <person name="Inagaki F."/>
            <person name="Takami H."/>
        </authorList>
    </citation>
    <scope>NUCLEOTIDE SEQUENCE</scope>
    <source>
        <strain evidence="2">Expedition CK06-06</strain>
    </source>
</reference>
<dbReference type="Gene3D" id="1.20.1440.60">
    <property type="entry name" value="23S rRNA-intervening sequence"/>
    <property type="match status" value="1"/>
</dbReference>
<dbReference type="NCBIfam" id="TIGR02436">
    <property type="entry name" value="four helix bundle protein"/>
    <property type="match status" value="1"/>
</dbReference>
<accession>X1EZ06</accession>
<organism evidence="2">
    <name type="scientific">marine sediment metagenome</name>
    <dbReference type="NCBI Taxonomy" id="412755"/>
    <lineage>
        <taxon>unclassified sequences</taxon>
        <taxon>metagenomes</taxon>
        <taxon>ecological metagenomes</taxon>
    </lineage>
</organism>
<proteinExistence type="predicted"/>
<evidence type="ECO:0008006" key="3">
    <source>
        <dbReference type="Google" id="ProtNLM"/>
    </source>
</evidence>
<dbReference type="InterPro" id="IPR012657">
    <property type="entry name" value="23S_rRNA-intervening_sequence"/>
</dbReference>
<dbReference type="InterPro" id="IPR036583">
    <property type="entry name" value="23S_rRNA_IVS_sf"/>
</dbReference>
<protein>
    <recommendedName>
        <fullName evidence="3">Four helix bundle protein</fullName>
    </recommendedName>
</protein>
<dbReference type="EMBL" id="BARU01001940">
    <property type="protein sequence ID" value="GAH22399.1"/>
    <property type="molecule type" value="Genomic_DNA"/>
</dbReference>
<feature type="region of interest" description="Disordered" evidence="1">
    <location>
        <begin position="1"/>
        <end position="21"/>
    </location>
</feature>
<gene>
    <name evidence="2" type="ORF">S03H2_04795</name>
</gene>
<comment type="caution">
    <text evidence="2">The sequence shown here is derived from an EMBL/GenBank/DDBJ whole genome shotgun (WGS) entry which is preliminary data.</text>
</comment>
<feature type="compositionally biased region" description="Polar residues" evidence="1">
    <location>
        <begin position="7"/>
        <end position="21"/>
    </location>
</feature>